<dbReference type="PROSITE" id="PS51371">
    <property type="entry name" value="CBS"/>
    <property type="match status" value="2"/>
</dbReference>
<gene>
    <name evidence="4" type="primary">hrp1_2</name>
    <name evidence="4" type="ORF">MOMUL_28030</name>
</gene>
<evidence type="ECO:0000256" key="1">
    <source>
        <dbReference type="ARBA" id="ARBA00023122"/>
    </source>
</evidence>
<dbReference type="InterPro" id="IPR046342">
    <property type="entry name" value="CBS_dom_sf"/>
</dbReference>
<evidence type="ECO:0000313" key="5">
    <source>
        <dbReference type="Proteomes" id="UP000075670"/>
    </source>
</evidence>
<dbReference type="CDD" id="cd04586">
    <property type="entry name" value="CBS_pair_BON_assoc"/>
    <property type="match status" value="1"/>
</dbReference>
<organism evidence="4 5">
    <name type="scientific">Moorella mulderi DSM 14980</name>
    <dbReference type="NCBI Taxonomy" id="1122241"/>
    <lineage>
        <taxon>Bacteria</taxon>
        <taxon>Bacillati</taxon>
        <taxon>Bacillota</taxon>
        <taxon>Clostridia</taxon>
        <taxon>Neomoorellales</taxon>
        <taxon>Neomoorellaceae</taxon>
        <taxon>Neomoorella</taxon>
    </lineage>
</organism>
<evidence type="ECO:0000256" key="2">
    <source>
        <dbReference type="PROSITE-ProRule" id="PRU00703"/>
    </source>
</evidence>
<dbReference type="InterPro" id="IPR051257">
    <property type="entry name" value="Diverse_CBS-Domain"/>
</dbReference>
<dbReference type="InterPro" id="IPR000644">
    <property type="entry name" value="CBS_dom"/>
</dbReference>
<dbReference type="Proteomes" id="UP000075670">
    <property type="component" value="Unassembled WGS sequence"/>
</dbReference>
<name>A0A151ATF0_9FIRM</name>
<dbReference type="Gene3D" id="3.10.580.10">
    <property type="entry name" value="CBS-domain"/>
    <property type="match status" value="1"/>
</dbReference>
<dbReference type="PANTHER" id="PTHR43080">
    <property type="entry name" value="CBS DOMAIN-CONTAINING PROTEIN CBSX3, MITOCHONDRIAL"/>
    <property type="match status" value="1"/>
</dbReference>
<dbReference type="EMBL" id="LTBC01000018">
    <property type="protein sequence ID" value="KYH30928.1"/>
    <property type="molecule type" value="Genomic_DNA"/>
</dbReference>
<comment type="caution">
    <text evidence="4">The sequence shown here is derived from an EMBL/GenBank/DDBJ whole genome shotgun (WGS) entry which is preliminary data.</text>
</comment>
<evidence type="ECO:0000313" key="4">
    <source>
        <dbReference type="EMBL" id="KYH30928.1"/>
    </source>
</evidence>
<dbReference type="OrthoDB" id="9790355at2"/>
<dbReference type="SMART" id="SM00116">
    <property type="entry name" value="CBS"/>
    <property type="match status" value="2"/>
</dbReference>
<dbReference type="Pfam" id="PF00571">
    <property type="entry name" value="CBS"/>
    <property type="match status" value="2"/>
</dbReference>
<accession>A0A151ATF0</accession>
<dbReference type="AlphaFoldDB" id="A0A151ATF0"/>
<dbReference type="SUPFAM" id="SSF54631">
    <property type="entry name" value="CBS-domain pair"/>
    <property type="match status" value="1"/>
</dbReference>
<dbReference type="PATRIC" id="fig|1122241.3.peg.2978"/>
<sequence length="151" mass="16643">MILARDIMTTDMVAVHPDDKVGDVVQLFVQKGVTSAVVVDKEGKIKGIITDGDIMAAVRQRRPVFVDLFNSLFVLEDNNDLTTKVQFLTARPVKEIMTRRVIAVGEDASIAEIAGLMTDHKIKQVPVVREGQLIGLVRRHDIVQAVARNAT</sequence>
<feature type="domain" description="CBS" evidence="3">
    <location>
        <begin position="8"/>
        <end position="64"/>
    </location>
</feature>
<keyword evidence="5" id="KW-1185">Reference proteome</keyword>
<proteinExistence type="predicted"/>
<keyword evidence="1 2" id="KW-0129">CBS domain</keyword>
<protein>
    <submittedName>
        <fullName evidence="4">Hypoxic response protein 1</fullName>
    </submittedName>
</protein>
<evidence type="ECO:0000259" key="3">
    <source>
        <dbReference type="PROSITE" id="PS51371"/>
    </source>
</evidence>
<reference evidence="4 5" key="1">
    <citation type="submission" date="2016-02" db="EMBL/GenBank/DDBJ databases">
        <title>Genome sequence of Moorella mulderi DSM 14980.</title>
        <authorList>
            <person name="Poehlein A."/>
            <person name="Daniel R."/>
        </authorList>
    </citation>
    <scope>NUCLEOTIDE SEQUENCE [LARGE SCALE GENOMIC DNA]</scope>
    <source>
        <strain evidence="4 5">DSM 14980</strain>
    </source>
</reference>
<feature type="domain" description="CBS" evidence="3">
    <location>
        <begin position="97"/>
        <end position="151"/>
    </location>
</feature>
<dbReference type="PANTHER" id="PTHR43080:SF2">
    <property type="entry name" value="CBS DOMAIN-CONTAINING PROTEIN"/>
    <property type="match status" value="1"/>
</dbReference>
<dbReference type="RefSeq" id="WP_062285731.1">
    <property type="nucleotide sequence ID" value="NZ_LTBC01000018.1"/>
</dbReference>